<proteinExistence type="predicted"/>
<dbReference type="RefSeq" id="WP_019440131.1">
    <property type="nucleotide sequence ID" value="NZ_ALOE01000006.1"/>
</dbReference>
<sequence>MDVNKLEKRNLLKAFNLITSKGNKSDGAYEFSDIKASHDFDGYTCWLAYKDLTVTMLFHGPYRFDYKDKETVDIFFKKISKLLDDKDNE</sequence>
<dbReference type="InterPro" id="IPR021432">
    <property type="entry name" value="DUF3081"/>
</dbReference>
<keyword evidence="2" id="KW-1185">Reference proteome</keyword>
<dbReference type="Pfam" id="PF11280">
    <property type="entry name" value="DUF3081"/>
    <property type="match status" value="1"/>
</dbReference>
<gene>
    <name evidence="1" type="ORF">FR932_07200</name>
</gene>
<dbReference type="KEGG" id="mmaa:FR932_07200"/>
<dbReference type="OrthoDB" id="5818611at2"/>
<evidence type="ECO:0000313" key="2">
    <source>
        <dbReference type="Proteomes" id="UP000327424"/>
    </source>
</evidence>
<evidence type="ECO:0000313" key="1">
    <source>
        <dbReference type="EMBL" id="QFI37645.1"/>
    </source>
</evidence>
<organism evidence="1 2">
    <name type="scientific">Moritella marina ATCC 15381</name>
    <dbReference type="NCBI Taxonomy" id="1202962"/>
    <lineage>
        <taxon>Bacteria</taxon>
        <taxon>Pseudomonadati</taxon>
        <taxon>Pseudomonadota</taxon>
        <taxon>Gammaproteobacteria</taxon>
        <taxon>Alteromonadales</taxon>
        <taxon>Moritellaceae</taxon>
        <taxon>Moritella</taxon>
    </lineage>
</organism>
<accession>A0A5J6WLG0</accession>
<reference evidence="1 2" key="1">
    <citation type="submission" date="2019-09" db="EMBL/GenBank/DDBJ databases">
        <title>Hybrid Assembly of the complete Genome of the Deep-Sea Bacterium Moritella marina from long Nanopore and Illumina reads.</title>
        <authorList>
            <person name="Magin S."/>
            <person name="Georgoulis A."/>
            <person name="Papadimitriou K."/>
            <person name="Iliakis G."/>
            <person name="Vorgias C.E."/>
        </authorList>
    </citation>
    <scope>NUCLEOTIDE SEQUENCE [LARGE SCALE GENOMIC DNA]</scope>
    <source>
        <strain evidence="1 2">MP-1</strain>
    </source>
</reference>
<name>A0A5J6WLG0_MORMI</name>
<dbReference type="AlphaFoldDB" id="A0A5J6WLG0"/>
<dbReference type="Proteomes" id="UP000327424">
    <property type="component" value="Chromosome"/>
</dbReference>
<protein>
    <submittedName>
        <fullName evidence="1">DUF3081 domain-containing protein</fullName>
    </submittedName>
</protein>
<dbReference type="EMBL" id="CP044399">
    <property type="protein sequence ID" value="QFI37645.1"/>
    <property type="molecule type" value="Genomic_DNA"/>
</dbReference>